<evidence type="ECO:0000313" key="2">
    <source>
        <dbReference type="Proteomes" id="UP001465976"/>
    </source>
</evidence>
<evidence type="ECO:0008006" key="3">
    <source>
        <dbReference type="Google" id="ProtNLM"/>
    </source>
</evidence>
<reference evidence="1 2" key="1">
    <citation type="submission" date="2024-02" db="EMBL/GenBank/DDBJ databases">
        <title>A draft genome for the cacao thread blight pathogen Marasmius crinis-equi.</title>
        <authorList>
            <person name="Cohen S.P."/>
            <person name="Baruah I.K."/>
            <person name="Amoako-Attah I."/>
            <person name="Bukari Y."/>
            <person name="Meinhardt L.W."/>
            <person name="Bailey B.A."/>
        </authorList>
    </citation>
    <scope>NUCLEOTIDE SEQUENCE [LARGE SCALE GENOMIC DNA]</scope>
    <source>
        <strain evidence="1 2">GH-76</strain>
    </source>
</reference>
<proteinExistence type="predicted"/>
<dbReference type="SUPFAM" id="SSF52047">
    <property type="entry name" value="RNI-like"/>
    <property type="match status" value="1"/>
</dbReference>
<evidence type="ECO:0000313" key="1">
    <source>
        <dbReference type="EMBL" id="KAL0569943.1"/>
    </source>
</evidence>
<protein>
    <recommendedName>
        <fullName evidence="3">F-box domain-containing protein</fullName>
    </recommendedName>
</protein>
<dbReference type="Gene3D" id="3.80.10.10">
    <property type="entry name" value="Ribonuclease Inhibitor"/>
    <property type="match status" value="1"/>
</dbReference>
<dbReference type="EMBL" id="JBAHYK010001022">
    <property type="protein sequence ID" value="KAL0569943.1"/>
    <property type="molecule type" value="Genomic_DNA"/>
</dbReference>
<gene>
    <name evidence="1" type="ORF">V5O48_012018</name>
</gene>
<keyword evidence="2" id="KW-1185">Reference proteome</keyword>
<sequence>MIHLFDLPNEVLCAIGIEVPVKTLKDLRLCNSRLREALAPVIFASVAIDIAPRAAQAYACSRYVKRLSIGSWRQCSKQLDLSALRYLRNVRVVRWQLAGHESQETVTRIFGYLSSLPFLSELHFISYQPSLFPISFDRYPIRNLSVLSVQGPYSDGLLGITPSLFHLISNNPFLTSLSLDIAWSSNERFSDLMHNLPPDFFASLRHLRLPRWHVDISPACIKMMPNLVSLDVTLPPSPDADHNVLWAILREEHVYLKDLSVTVVTRELLDYLQSYTGLESFVLNDVESDHSLSKQFYTKVLPKHAETLVSLTVDGRNNHEWCLTLENAKVFQGCKNLKDLSVAVKTDDLGVIETLLPSVPRSLRTLCLTWNTSNPECFRSFFFKLYDSDLESCTSTSNQTLIIYADIVYLLGRLDKADADAGFVFRGFKTHRSQLNWTAAKCLCGRAPA</sequence>
<dbReference type="InterPro" id="IPR032675">
    <property type="entry name" value="LRR_dom_sf"/>
</dbReference>
<accession>A0ABR3F406</accession>
<organism evidence="1 2">
    <name type="scientific">Marasmius crinis-equi</name>
    <dbReference type="NCBI Taxonomy" id="585013"/>
    <lineage>
        <taxon>Eukaryota</taxon>
        <taxon>Fungi</taxon>
        <taxon>Dikarya</taxon>
        <taxon>Basidiomycota</taxon>
        <taxon>Agaricomycotina</taxon>
        <taxon>Agaricomycetes</taxon>
        <taxon>Agaricomycetidae</taxon>
        <taxon>Agaricales</taxon>
        <taxon>Marasmiineae</taxon>
        <taxon>Marasmiaceae</taxon>
        <taxon>Marasmius</taxon>
    </lineage>
</organism>
<comment type="caution">
    <text evidence="1">The sequence shown here is derived from an EMBL/GenBank/DDBJ whole genome shotgun (WGS) entry which is preliminary data.</text>
</comment>
<name>A0ABR3F406_9AGAR</name>
<dbReference type="Proteomes" id="UP001465976">
    <property type="component" value="Unassembled WGS sequence"/>
</dbReference>